<feature type="region of interest" description="Disordered" evidence="8">
    <location>
        <begin position="116"/>
        <end position="163"/>
    </location>
</feature>
<dbReference type="Proteomes" id="UP000823388">
    <property type="component" value="Chromosome 6N"/>
</dbReference>
<evidence type="ECO:0000256" key="7">
    <source>
        <dbReference type="ARBA" id="ARBA00023136"/>
    </source>
</evidence>
<feature type="transmembrane region" description="Helical" evidence="9">
    <location>
        <begin position="243"/>
        <end position="272"/>
    </location>
</feature>
<proteinExistence type="inferred from homology"/>
<keyword evidence="7 9" id="KW-0472">Membrane</keyword>
<dbReference type="PANTHER" id="PTHR31064:SF38">
    <property type="entry name" value="CATION TRANSPORTER HKT1_4-RELATED"/>
    <property type="match status" value="1"/>
</dbReference>
<feature type="transmembrane region" description="Helical" evidence="9">
    <location>
        <begin position="209"/>
        <end position="231"/>
    </location>
</feature>
<gene>
    <name evidence="10" type="ORF">PVAP13_6NG099309</name>
</gene>
<evidence type="ECO:0000256" key="3">
    <source>
        <dbReference type="ARBA" id="ARBA00022448"/>
    </source>
</evidence>
<feature type="transmembrane region" description="Helical" evidence="9">
    <location>
        <begin position="172"/>
        <end position="197"/>
    </location>
</feature>
<name>A0A8T0QX02_PANVG</name>
<evidence type="ECO:0000256" key="9">
    <source>
        <dbReference type="SAM" id="Phobius"/>
    </source>
</evidence>
<keyword evidence="3" id="KW-0813">Transport</keyword>
<dbReference type="InterPro" id="IPR003445">
    <property type="entry name" value="Cat_transpt"/>
</dbReference>
<keyword evidence="5 9" id="KW-1133">Transmembrane helix</keyword>
<dbReference type="GO" id="GO:0005886">
    <property type="term" value="C:plasma membrane"/>
    <property type="evidence" value="ECO:0007669"/>
    <property type="project" value="TreeGrafter"/>
</dbReference>
<organism evidence="10 11">
    <name type="scientific">Panicum virgatum</name>
    <name type="common">Blackwell switchgrass</name>
    <dbReference type="NCBI Taxonomy" id="38727"/>
    <lineage>
        <taxon>Eukaryota</taxon>
        <taxon>Viridiplantae</taxon>
        <taxon>Streptophyta</taxon>
        <taxon>Embryophyta</taxon>
        <taxon>Tracheophyta</taxon>
        <taxon>Spermatophyta</taxon>
        <taxon>Magnoliopsida</taxon>
        <taxon>Liliopsida</taxon>
        <taxon>Poales</taxon>
        <taxon>Poaceae</taxon>
        <taxon>PACMAD clade</taxon>
        <taxon>Panicoideae</taxon>
        <taxon>Panicodae</taxon>
        <taxon>Paniceae</taxon>
        <taxon>Panicinae</taxon>
        <taxon>Panicum</taxon>
        <taxon>Panicum sect. Hiantes</taxon>
    </lineage>
</organism>
<comment type="similarity">
    <text evidence="2">Belongs to the TrkH potassium transport family. HKT (TC 2.A.38.3) subfamily.</text>
</comment>
<keyword evidence="11" id="KW-1185">Reference proteome</keyword>
<feature type="transmembrane region" description="Helical" evidence="9">
    <location>
        <begin position="79"/>
        <end position="102"/>
    </location>
</feature>
<feature type="transmembrane region" description="Helical" evidence="9">
    <location>
        <begin position="303"/>
        <end position="322"/>
    </location>
</feature>
<comment type="caution">
    <text evidence="10">The sequence shown here is derived from an EMBL/GenBank/DDBJ whole genome shotgun (WGS) entry which is preliminary data.</text>
</comment>
<evidence type="ECO:0000256" key="8">
    <source>
        <dbReference type="SAM" id="MobiDB-lite"/>
    </source>
</evidence>
<reference evidence="10 11" key="1">
    <citation type="submission" date="2020-05" db="EMBL/GenBank/DDBJ databases">
        <title>WGS assembly of Panicum virgatum.</title>
        <authorList>
            <person name="Lovell J.T."/>
            <person name="Jenkins J."/>
            <person name="Shu S."/>
            <person name="Juenger T.E."/>
            <person name="Schmutz J."/>
        </authorList>
    </citation>
    <scope>NUCLEOTIDE SEQUENCE [LARGE SCALE GENOMIC DNA]</scope>
    <source>
        <strain evidence="11">cv. AP13</strain>
    </source>
</reference>
<evidence type="ECO:0000256" key="1">
    <source>
        <dbReference type="ARBA" id="ARBA00004141"/>
    </source>
</evidence>
<feature type="transmembrane region" description="Helical" evidence="9">
    <location>
        <begin position="24"/>
        <end position="43"/>
    </location>
</feature>
<keyword evidence="4 9" id="KW-0812">Transmembrane</keyword>
<evidence type="ECO:0000256" key="4">
    <source>
        <dbReference type="ARBA" id="ARBA00022692"/>
    </source>
</evidence>
<comment type="subcellular location">
    <subcellularLocation>
        <location evidence="1">Membrane</location>
        <topology evidence="1">Multi-pass membrane protein</topology>
    </subcellularLocation>
</comment>
<evidence type="ECO:0000313" key="11">
    <source>
        <dbReference type="Proteomes" id="UP000823388"/>
    </source>
</evidence>
<protein>
    <submittedName>
        <fullName evidence="10">Uncharacterized protein</fullName>
    </submittedName>
</protein>
<evidence type="ECO:0000313" key="10">
    <source>
        <dbReference type="EMBL" id="KAG2577423.1"/>
    </source>
</evidence>
<evidence type="ECO:0000256" key="2">
    <source>
        <dbReference type="ARBA" id="ARBA00010864"/>
    </source>
</evidence>
<keyword evidence="6" id="KW-0406">Ion transport</keyword>
<dbReference type="Pfam" id="PF02386">
    <property type="entry name" value="TrkH"/>
    <property type="match status" value="1"/>
</dbReference>
<dbReference type="GO" id="GO:0008324">
    <property type="term" value="F:monoatomic cation transmembrane transporter activity"/>
    <property type="evidence" value="ECO:0007669"/>
    <property type="project" value="InterPro"/>
</dbReference>
<sequence length="409" mass="43764">MSYQLLHRCSAAVVDIAVSPLGHLIYFATTSCAGWGLLAALTVRAPNRRPRGIDMLFTAVSAATVSSMSAAEMEVFSDGQLVVLTVLMLSGGEVFLSFLGLVSKLMILRNDSYQPVPATTEDPPSPRPPGDAEAEDPLRRGSPEASRNGYQRVPPTADHPDPPRRRDAVCSLVCIVLAILLVANVGGAAAVAAYIYAAPGARWTLSRKSLGVGIFAVFTTVSTFANCGFVPTNENMMVFSRDLPLLVLLAALALVGNTLFPQVLAACVHVVWRLRPEEPPVPMMIPGETTGYDHLLPPLRCRMLAATVAFFIAMQAALLCGMEWGGALRGLSAVEKVVNAVSLAVNSRHTGESTLDLSTLAPAVVVLMMTRTRRLMSVLRQVRPTGCGWVERRGPRSVALECWNCTLVG</sequence>
<dbReference type="GO" id="GO:0030001">
    <property type="term" value="P:metal ion transport"/>
    <property type="evidence" value="ECO:0007669"/>
    <property type="project" value="UniProtKB-ARBA"/>
</dbReference>
<dbReference type="EMBL" id="CM029048">
    <property type="protein sequence ID" value="KAG2577423.1"/>
    <property type="molecule type" value="Genomic_DNA"/>
</dbReference>
<accession>A0A8T0QX02</accession>
<dbReference type="InterPro" id="IPR051143">
    <property type="entry name" value="TrkH_K-transport"/>
</dbReference>
<dbReference type="PANTHER" id="PTHR31064">
    <property type="entry name" value="POTASSIUM TRANSPORT PROTEIN DDB_G0292412-RELATED"/>
    <property type="match status" value="1"/>
</dbReference>
<dbReference type="GO" id="GO:0098662">
    <property type="term" value="P:inorganic cation transmembrane transport"/>
    <property type="evidence" value="ECO:0007669"/>
    <property type="project" value="UniProtKB-ARBA"/>
</dbReference>
<evidence type="ECO:0000256" key="6">
    <source>
        <dbReference type="ARBA" id="ARBA00023065"/>
    </source>
</evidence>
<evidence type="ECO:0000256" key="5">
    <source>
        <dbReference type="ARBA" id="ARBA00022989"/>
    </source>
</evidence>
<dbReference type="AlphaFoldDB" id="A0A8T0QX02"/>